<dbReference type="AlphaFoldDB" id="A0A6N3AFG3"/>
<accession>A0A6N3AFG3</accession>
<dbReference type="InterPro" id="IPR025714">
    <property type="entry name" value="Methyltranfer_dom"/>
</dbReference>
<protein>
    <submittedName>
        <fullName evidence="2">Methyltransferase domain protein</fullName>
    </submittedName>
</protein>
<dbReference type="SUPFAM" id="SSF53335">
    <property type="entry name" value="S-adenosyl-L-methionine-dependent methyltransferases"/>
    <property type="match status" value="1"/>
</dbReference>
<dbReference type="Pfam" id="PF13679">
    <property type="entry name" value="Methyltransf_32"/>
    <property type="match status" value="1"/>
</dbReference>
<sequence length="388" mass="45190">MEELIKAIREVALEEVIKVVISNKLNKDVKYNKINIELKSNKKGKKYYQIESFTDKQVFHENIEVKELEKKLIELIHNNYKQLAAWSDNTTFDLKISKKGKVFLGKKKSDNKNLSNKSHNKEKNYILKEGMIIEPLIDLGVFTKEGKVVNSKYDKYKQINRFIEIIDDEIRKNNYKELTILDFGCGKSYLTFVLYYYFVEIKNIKVKMIGLDLKEDVIKKCNEIAKRYKYDNLHFELGDINGYKYENNVDMVITLHACDTATDYALYNAIKWKAKMIFSVPCCQHEFNAQMKPESLSILSKYGIIQERVSALMTDAVRGNLLEASGYKTQLLEFIDIAHSPKNILIRASKSNISVEKKEKALKEVDNLIKEFNFNPTLLNLLKNDKLI</sequence>
<reference evidence="2" key="1">
    <citation type="submission" date="2019-11" db="EMBL/GenBank/DDBJ databases">
        <authorList>
            <person name="Feng L."/>
        </authorList>
    </citation>
    <scope>NUCLEOTIDE SEQUENCE</scope>
    <source>
        <strain evidence="2">CTertiumLFYP3</strain>
    </source>
</reference>
<dbReference type="PANTHER" id="PTHR13369:SF3">
    <property type="entry name" value="METHYLTRANSFERASE DOMAIN-CONTAINING PROTEIN"/>
    <property type="match status" value="1"/>
</dbReference>
<dbReference type="PANTHER" id="PTHR13369">
    <property type="match status" value="1"/>
</dbReference>
<dbReference type="GO" id="GO:0032259">
    <property type="term" value="P:methylation"/>
    <property type="evidence" value="ECO:0007669"/>
    <property type="project" value="UniProtKB-KW"/>
</dbReference>
<feature type="domain" description="Methyltransferase" evidence="1">
    <location>
        <begin position="154"/>
        <end position="290"/>
    </location>
</feature>
<dbReference type="GO" id="GO:0008168">
    <property type="term" value="F:methyltransferase activity"/>
    <property type="evidence" value="ECO:0007669"/>
    <property type="project" value="UniProtKB-KW"/>
</dbReference>
<keyword evidence="2" id="KW-0808">Transferase</keyword>
<proteinExistence type="predicted"/>
<dbReference type="Gene3D" id="3.40.50.150">
    <property type="entry name" value="Vaccinia Virus protein VP39"/>
    <property type="match status" value="1"/>
</dbReference>
<dbReference type="InterPro" id="IPR029063">
    <property type="entry name" value="SAM-dependent_MTases_sf"/>
</dbReference>
<evidence type="ECO:0000259" key="1">
    <source>
        <dbReference type="Pfam" id="PF13679"/>
    </source>
</evidence>
<dbReference type="RefSeq" id="WP_156625451.1">
    <property type="nucleotide sequence ID" value="NZ_CACRTO010000008.1"/>
</dbReference>
<dbReference type="EMBL" id="CACRTO010000008">
    <property type="protein sequence ID" value="VYT89077.1"/>
    <property type="molecule type" value="Genomic_DNA"/>
</dbReference>
<gene>
    <name evidence="2" type="ORF">CTLFYP3_00932</name>
</gene>
<name>A0A6N3AFG3_9CLOT</name>
<dbReference type="GO" id="GO:0005737">
    <property type="term" value="C:cytoplasm"/>
    <property type="evidence" value="ECO:0007669"/>
    <property type="project" value="TreeGrafter"/>
</dbReference>
<organism evidence="2">
    <name type="scientific">Clostridium tertium</name>
    <dbReference type="NCBI Taxonomy" id="1559"/>
    <lineage>
        <taxon>Bacteria</taxon>
        <taxon>Bacillati</taxon>
        <taxon>Bacillota</taxon>
        <taxon>Clostridia</taxon>
        <taxon>Eubacteriales</taxon>
        <taxon>Clostridiaceae</taxon>
        <taxon>Clostridium</taxon>
    </lineage>
</organism>
<evidence type="ECO:0000313" key="2">
    <source>
        <dbReference type="EMBL" id="VYT89077.1"/>
    </source>
</evidence>
<dbReference type="CDD" id="cd02440">
    <property type="entry name" value="AdoMet_MTases"/>
    <property type="match status" value="1"/>
</dbReference>
<keyword evidence="2" id="KW-0489">Methyltransferase</keyword>